<protein>
    <submittedName>
        <fullName evidence="2">Uncharacterized protein</fullName>
    </submittedName>
</protein>
<feature type="coiled-coil region" evidence="1">
    <location>
        <begin position="165"/>
        <end position="251"/>
    </location>
</feature>
<comment type="caution">
    <text evidence="2">The sequence shown here is derived from an EMBL/GenBank/DDBJ whole genome shotgun (WGS) entry which is preliminary data.</text>
</comment>
<keyword evidence="1" id="KW-0175">Coiled coil</keyword>
<dbReference type="EMBL" id="BTRK01000002">
    <property type="protein sequence ID" value="GMR34901.1"/>
    <property type="molecule type" value="Genomic_DNA"/>
</dbReference>
<dbReference type="AlphaFoldDB" id="A0AAN4Z9H3"/>
<proteinExistence type="predicted"/>
<name>A0AAN4Z9H3_9BILA</name>
<evidence type="ECO:0000256" key="1">
    <source>
        <dbReference type="SAM" id="Coils"/>
    </source>
</evidence>
<sequence>TSMDEQVLQALREKEDEIKQLQLDLRRCQSKNAMLEETNQELEDDLKIAQDELVEYKTQVELRSEASMRGLRDQISRLEGELADANSEKGAMQMNVTRLEQMLEDERQSRPVGESFHPDINTCTSHEDEIKLLREEIEEGMKWRREMIDKMHVKECELVESNERGDEAMKDGNELRRALEEAKEQIKNLECALNDVKHNSHFASKGNSMFSEFVDERKKLEQDLKQLYEENLGLRQENRAFRSEIDELNMRKGSVEQPCRLDCKCSDLQAELYKTRNERDVALQA</sequence>
<accession>A0AAN4Z9H3</accession>
<keyword evidence="3" id="KW-1185">Reference proteome</keyword>
<feature type="non-terminal residue" evidence="2">
    <location>
        <position position="1"/>
    </location>
</feature>
<dbReference type="Proteomes" id="UP001328107">
    <property type="component" value="Unassembled WGS sequence"/>
</dbReference>
<feature type="non-terminal residue" evidence="2">
    <location>
        <position position="285"/>
    </location>
</feature>
<organism evidence="2 3">
    <name type="scientific">Pristionchus mayeri</name>
    <dbReference type="NCBI Taxonomy" id="1317129"/>
    <lineage>
        <taxon>Eukaryota</taxon>
        <taxon>Metazoa</taxon>
        <taxon>Ecdysozoa</taxon>
        <taxon>Nematoda</taxon>
        <taxon>Chromadorea</taxon>
        <taxon>Rhabditida</taxon>
        <taxon>Rhabditina</taxon>
        <taxon>Diplogasteromorpha</taxon>
        <taxon>Diplogasteroidea</taxon>
        <taxon>Neodiplogasteridae</taxon>
        <taxon>Pristionchus</taxon>
    </lineage>
</organism>
<reference evidence="3" key="1">
    <citation type="submission" date="2022-10" db="EMBL/GenBank/DDBJ databases">
        <title>Genome assembly of Pristionchus species.</title>
        <authorList>
            <person name="Yoshida K."/>
            <person name="Sommer R.J."/>
        </authorList>
    </citation>
    <scope>NUCLEOTIDE SEQUENCE [LARGE SCALE GENOMIC DNA]</scope>
    <source>
        <strain evidence="3">RS5460</strain>
    </source>
</reference>
<evidence type="ECO:0000313" key="3">
    <source>
        <dbReference type="Proteomes" id="UP001328107"/>
    </source>
</evidence>
<evidence type="ECO:0000313" key="2">
    <source>
        <dbReference type="EMBL" id="GMR34901.1"/>
    </source>
</evidence>
<gene>
    <name evidence="2" type="ORF">PMAYCL1PPCAC_05096</name>
</gene>
<feature type="coiled-coil region" evidence="1">
    <location>
        <begin position="4"/>
        <end position="95"/>
    </location>
</feature>